<name>A0A5M9QG92_9HELI</name>
<sequence length="850" mass="90871">MKIILINTDPMVAKLIEATAKKTGIVLTSYASTDDLDVSTLTKDHFVFVDEGALGTDKDRIKSIAQDYLSCLLYAKTKALKEFSHIVKKPFLPTEILDILQAELLKVGQDLHNASEVTQEEIAQVDDGPKMPDIDMSALDKLGDFDITQEFDAESPIPPLADSVSTDIADTPSAESEPEQVPQESVDESLDQSLGDVDSSALEQGGLEELDSAINFLEESDMEDLEAIGAGELPAQEDEAGDSVESTEITDSLAAADSSLDELGEQELDSSSEPAGEPQTEELLESSDTDIALDTSLEPSAQELAGDVVGDVAESAQDLEEDLAQDELLETIQEEIDSSDPQAQADNQAGDIAELEAVEEVPSVMELDELESSAQDEVSGVELGEADLGESGAALEQVEDQASDVEPELDSSEPSALDESVQGGESATAESLEEQAECEVLPQDELTLVKNLLEETAPAADTAESLESTQEPEAEIDLAQELESSTQEFADIELDDLAQVEPESSAQEATESAGEDYLQLSESEICQALGEDLPDVESSTSTETADIEIEAGDVESSAEPSELETPEEPASEQLESTQEQEAVEELEEIAEVAEDEAMEMKESGGDLQEAKEEAADPTQSTQEQEIESMQESSQDSSDEELESKESAQAEVALEEDLGDGLEENLAQDLAGDLGDLEESATTDEDLAEEPESSALEQECQAPEELEVSSELESIQEAEEQEADGQDLAQEPESKEALDSMVAHDLQELEAEPMSDQGALQDLGEFGTGLQAINALRDEMQALGDLDPFASDGGDTPSSQAQADDRPSTTQANQTQAQLFSELLANKSAQEIRSLLNGAQISINISFSDKI</sequence>
<evidence type="ECO:0000313" key="2">
    <source>
        <dbReference type="EMBL" id="KAA8707251.1"/>
    </source>
</evidence>
<feature type="region of interest" description="Disordered" evidence="1">
    <location>
        <begin position="528"/>
        <end position="744"/>
    </location>
</feature>
<feature type="compositionally biased region" description="Acidic residues" evidence="1">
    <location>
        <begin position="652"/>
        <end position="662"/>
    </location>
</feature>
<feature type="region of interest" description="Disordered" evidence="1">
    <location>
        <begin position="155"/>
        <end position="192"/>
    </location>
</feature>
<feature type="region of interest" description="Disordered" evidence="1">
    <location>
        <begin position="782"/>
        <end position="813"/>
    </location>
</feature>
<feature type="compositionally biased region" description="Acidic residues" evidence="1">
    <location>
        <begin position="259"/>
        <end position="270"/>
    </location>
</feature>
<feature type="compositionally biased region" description="Acidic residues" evidence="1">
    <location>
        <begin position="674"/>
        <end position="691"/>
    </location>
</feature>
<dbReference type="EMBL" id="VXKE01000023">
    <property type="protein sequence ID" value="KAA8707251.1"/>
    <property type="molecule type" value="Genomic_DNA"/>
</dbReference>
<feature type="compositionally biased region" description="Acidic residues" evidence="1">
    <location>
        <begin position="581"/>
        <end position="597"/>
    </location>
</feature>
<dbReference type="RefSeq" id="WP_150337981.1">
    <property type="nucleotide sequence ID" value="NZ_JAERIX010000003.1"/>
</dbReference>
<reference evidence="2 3" key="1">
    <citation type="submission" date="2019-09" db="EMBL/GenBank/DDBJ databases">
        <title>Draft genome sequence of various Type strains from the CCUG.</title>
        <authorList>
            <person name="Pineiro-Iglesias B."/>
            <person name="Tunovic T."/>
            <person name="Unosson C."/>
            <person name="Inganas E."/>
            <person name="Ohlen M."/>
            <person name="Cardew S."/>
            <person name="Jensie-Markopoulos S."/>
            <person name="Salva-Serra F."/>
            <person name="Jaen-Luchoro D."/>
            <person name="Karlsson R."/>
            <person name="Svensson-Stadler L."/>
            <person name="Chun J."/>
            <person name="Moore E."/>
        </authorList>
    </citation>
    <scope>NUCLEOTIDE SEQUENCE [LARGE SCALE GENOMIC DNA]</scope>
    <source>
        <strain evidence="2 3">CCUG 32756T</strain>
    </source>
</reference>
<feature type="region of interest" description="Disordered" evidence="1">
    <location>
        <begin position="210"/>
        <end position="293"/>
    </location>
</feature>
<feature type="compositionally biased region" description="Low complexity" evidence="1">
    <location>
        <begin position="663"/>
        <end position="673"/>
    </location>
</feature>
<feature type="region of interest" description="Disordered" evidence="1">
    <location>
        <begin position="452"/>
        <end position="516"/>
    </location>
</feature>
<feature type="compositionally biased region" description="Low complexity" evidence="1">
    <location>
        <begin position="619"/>
        <end position="635"/>
    </location>
</feature>
<feature type="compositionally biased region" description="Acidic residues" evidence="1">
    <location>
        <begin position="397"/>
        <end position="411"/>
    </location>
</feature>
<organism evidence="2 3">
    <name type="scientific">Helicobacter canis</name>
    <dbReference type="NCBI Taxonomy" id="29419"/>
    <lineage>
        <taxon>Bacteria</taxon>
        <taxon>Pseudomonadati</taxon>
        <taxon>Campylobacterota</taxon>
        <taxon>Epsilonproteobacteria</taxon>
        <taxon>Campylobacterales</taxon>
        <taxon>Helicobacteraceae</taxon>
        <taxon>Helicobacter</taxon>
    </lineage>
</organism>
<feature type="compositionally biased region" description="Acidic residues" evidence="1">
    <location>
        <begin position="701"/>
        <end position="724"/>
    </location>
</feature>
<proteinExistence type="predicted"/>
<dbReference type="AlphaFoldDB" id="A0A5M9QG92"/>
<feature type="compositionally biased region" description="Polar residues" evidence="1">
    <location>
        <begin position="795"/>
        <end position="813"/>
    </location>
</feature>
<comment type="caution">
    <text evidence="2">The sequence shown here is derived from an EMBL/GenBank/DDBJ whole genome shotgun (WGS) entry which is preliminary data.</text>
</comment>
<protein>
    <recommendedName>
        <fullName evidence="4">Poly E-rich protein</fullName>
    </recommendedName>
</protein>
<evidence type="ECO:0008006" key="4">
    <source>
        <dbReference type="Google" id="ProtNLM"/>
    </source>
</evidence>
<feature type="compositionally biased region" description="Acidic residues" evidence="1">
    <location>
        <begin position="561"/>
        <end position="570"/>
    </location>
</feature>
<accession>A0A5M9QG92</accession>
<feature type="compositionally biased region" description="Acidic residues" evidence="1">
    <location>
        <begin position="279"/>
        <end position="288"/>
    </location>
</feature>
<evidence type="ECO:0000313" key="3">
    <source>
        <dbReference type="Proteomes" id="UP000323707"/>
    </source>
</evidence>
<feature type="region of interest" description="Disordered" evidence="1">
    <location>
        <begin position="368"/>
        <end position="437"/>
    </location>
</feature>
<gene>
    <name evidence="2" type="ORF">F4V45_08975</name>
</gene>
<evidence type="ECO:0000256" key="1">
    <source>
        <dbReference type="SAM" id="MobiDB-lite"/>
    </source>
</evidence>
<feature type="compositionally biased region" description="Acidic residues" evidence="1">
    <location>
        <begin position="470"/>
        <end position="480"/>
    </location>
</feature>
<feature type="compositionally biased region" description="Basic and acidic residues" evidence="1">
    <location>
        <begin position="598"/>
        <end position="614"/>
    </location>
</feature>
<dbReference type="Proteomes" id="UP000323707">
    <property type="component" value="Unassembled WGS sequence"/>
</dbReference>